<evidence type="ECO:0000313" key="1">
    <source>
        <dbReference type="EMBL" id="KAG1331527.1"/>
    </source>
</evidence>
<protein>
    <submittedName>
        <fullName evidence="1">Putative methyltransferase PMT21</fullName>
    </submittedName>
</protein>
<keyword evidence="2" id="KW-1185">Reference proteome</keyword>
<keyword evidence="1" id="KW-0489">Methyltransferase</keyword>
<reference evidence="1" key="1">
    <citation type="journal article" date="2017" name="Gigascience">
        <title>The genome draft of coconut (Cocos nucifera).</title>
        <authorList>
            <person name="Xiao Y."/>
            <person name="Xu P."/>
            <person name="Fan H."/>
            <person name="Baudouin L."/>
            <person name="Xia W."/>
            <person name="Bocs S."/>
            <person name="Xu J."/>
            <person name="Li Q."/>
            <person name="Guo A."/>
            <person name="Zhou L."/>
            <person name="Li J."/>
            <person name="Wu Y."/>
            <person name="Ma Z."/>
            <person name="Armero A."/>
            <person name="Issali A.E."/>
            <person name="Liu N."/>
            <person name="Peng M."/>
            <person name="Yang Y."/>
        </authorList>
    </citation>
    <scope>NUCLEOTIDE SEQUENCE</scope>
    <source>
        <tissue evidence="1">Spear leaf of Hainan Tall coconut</tissue>
    </source>
</reference>
<reference evidence="1" key="2">
    <citation type="submission" date="2019-07" db="EMBL/GenBank/DDBJ databases">
        <authorList>
            <person name="Yang Y."/>
            <person name="Bocs S."/>
            <person name="Baudouin L."/>
        </authorList>
    </citation>
    <scope>NUCLEOTIDE SEQUENCE</scope>
    <source>
        <tissue evidence="1">Spear leaf of Hainan Tall coconut</tissue>
    </source>
</reference>
<dbReference type="Proteomes" id="UP000797356">
    <property type="component" value="Chromosome 2"/>
</dbReference>
<comment type="caution">
    <text evidence="1">The sequence shown here is derived from an EMBL/GenBank/DDBJ whole genome shotgun (WGS) entry which is preliminary data.</text>
</comment>
<organism evidence="1 2">
    <name type="scientific">Cocos nucifera</name>
    <name type="common">Coconut palm</name>
    <dbReference type="NCBI Taxonomy" id="13894"/>
    <lineage>
        <taxon>Eukaryota</taxon>
        <taxon>Viridiplantae</taxon>
        <taxon>Streptophyta</taxon>
        <taxon>Embryophyta</taxon>
        <taxon>Tracheophyta</taxon>
        <taxon>Spermatophyta</taxon>
        <taxon>Magnoliopsida</taxon>
        <taxon>Liliopsida</taxon>
        <taxon>Arecaceae</taxon>
        <taxon>Arecoideae</taxon>
        <taxon>Cocoseae</taxon>
        <taxon>Attaleinae</taxon>
        <taxon>Cocos</taxon>
    </lineage>
</organism>
<keyword evidence="1" id="KW-0808">Transferase</keyword>
<evidence type="ECO:0000313" key="2">
    <source>
        <dbReference type="Proteomes" id="UP000797356"/>
    </source>
</evidence>
<dbReference type="GO" id="GO:0032259">
    <property type="term" value="P:methylation"/>
    <property type="evidence" value="ECO:0007669"/>
    <property type="project" value="UniProtKB-KW"/>
</dbReference>
<dbReference type="AlphaFoldDB" id="A0A8K0I0W7"/>
<proteinExistence type="predicted"/>
<accession>A0A8K0I0W7</accession>
<gene>
    <name evidence="1" type="ORF">COCNU_02G014950</name>
</gene>
<name>A0A8K0I0W7_COCNU</name>
<sequence>MELQVKEEALREAKENLQLAVEAVADEASTIIEDEVKAIEEFKASDEFRSNIIKGSLVAYDFSLDACMAQVAHFFLRVNTNQLDPYLRIGGED</sequence>
<dbReference type="GO" id="GO:0008168">
    <property type="term" value="F:methyltransferase activity"/>
    <property type="evidence" value="ECO:0007669"/>
    <property type="project" value="UniProtKB-KW"/>
</dbReference>
<dbReference type="EMBL" id="CM017873">
    <property type="protein sequence ID" value="KAG1331527.1"/>
    <property type="molecule type" value="Genomic_DNA"/>
</dbReference>